<evidence type="ECO:0000256" key="1">
    <source>
        <dbReference type="ARBA" id="ARBA00001971"/>
    </source>
</evidence>
<proteinExistence type="inferred from homology"/>
<dbReference type="GO" id="GO:0020037">
    <property type="term" value="F:heme binding"/>
    <property type="evidence" value="ECO:0007669"/>
    <property type="project" value="InterPro"/>
</dbReference>
<evidence type="ECO:0000256" key="7">
    <source>
        <dbReference type="ARBA" id="ARBA00023033"/>
    </source>
</evidence>
<name>A0A146FRU5_ASPKA</name>
<dbReference type="Gene3D" id="1.10.630.10">
    <property type="entry name" value="Cytochrome P450"/>
    <property type="match status" value="1"/>
</dbReference>
<comment type="cofactor">
    <cofactor evidence="1 8">
        <name>heme</name>
        <dbReference type="ChEBI" id="CHEBI:30413"/>
    </cofactor>
</comment>
<dbReference type="Proteomes" id="UP000075230">
    <property type="component" value="Unassembled WGS sequence"/>
</dbReference>
<keyword evidence="7 9" id="KW-0503">Monooxygenase</keyword>
<comment type="caution">
    <text evidence="10">The sequence shown here is derived from an EMBL/GenBank/DDBJ whole genome shotgun (WGS) entry which is preliminary data.</text>
</comment>
<reference evidence="11" key="2">
    <citation type="submission" date="2016-02" db="EMBL/GenBank/DDBJ databases">
        <title>Genome sequencing of Aspergillus luchuensis NBRC 4314.</title>
        <authorList>
            <person name="Yamada O."/>
        </authorList>
    </citation>
    <scope>NUCLEOTIDE SEQUENCE [LARGE SCALE GENOMIC DNA]</scope>
    <source>
        <strain evidence="11">RIB 2604</strain>
    </source>
</reference>
<dbReference type="PANTHER" id="PTHR46300:SF7">
    <property type="entry name" value="P450, PUTATIVE (EUROFUNG)-RELATED"/>
    <property type="match status" value="1"/>
</dbReference>
<feature type="binding site" description="axial binding residue" evidence="8">
    <location>
        <position position="196"/>
    </location>
    <ligand>
        <name>heme</name>
        <dbReference type="ChEBI" id="CHEBI:30413"/>
    </ligand>
    <ligandPart>
        <name>Fe</name>
        <dbReference type="ChEBI" id="CHEBI:18248"/>
    </ligandPart>
</feature>
<evidence type="ECO:0000256" key="5">
    <source>
        <dbReference type="ARBA" id="ARBA00023002"/>
    </source>
</evidence>
<comment type="similarity">
    <text evidence="2 9">Belongs to the cytochrome P450 family.</text>
</comment>
<organism evidence="10 11">
    <name type="scientific">Aspergillus kawachii</name>
    <name type="common">White koji mold</name>
    <name type="synonym">Aspergillus awamori var. kawachi</name>
    <dbReference type="NCBI Taxonomy" id="1069201"/>
    <lineage>
        <taxon>Eukaryota</taxon>
        <taxon>Fungi</taxon>
        <taxon>Dikarya</taxon>
        <taxon>Ascomycota</taxon>
        <taxon>Pezizomycotina</taxon>
        <taxon>Eurotiomycetes</taxon>
        <taxon>Eurotiomycetidae</taxon>
        <taxon>Eurotiales</taxon>
        <taxon>Aspergillaceae</taxon>
        <taxon>Aspergillus</taxon>
        <taxon>Aspergillus subgen. Circumdati</taxon>
    </lineage>
</organism>
<keyword evidence="5 9" id="KW-0560">Oxidoreductase</keyword>
<protein>
    <submittedName>
        <fullName evidence="10">Cytochrome P450 monooxygenase</fullName>
    </submittedName>
</protein>
<dbReference type="VEuPathDB" id="FungiDB:ASPFODRAFT_713607"/>
<dbReference type="SUPFAM" id="SSF48264">
    <property type="entry name" value="Cytochrome P450"/>
    <property type="match status" value="1"/>
</dbReference>
<evidence type="ECO:0000313" key="11">
    <source>
        <dbReference type="Proteomes" id="UP000075230"/>
    </source>
</evidence>
<dbReference type="PRINTS" id="PR00463">
    <property type="entry name" value="EP450I"/>
</dbReference>
<dbReference type="EMBL" id="BCWF01000025">
    <property type="protein sequence ID" value="GAT28584.1"/>
    <property type="molecule type" value="Genomic_DNA"/>
</dbReference>
<dbReference type="Pfam" id="PF00067">
    <property type="entry name" value="p450"/>
    <property type="match status" value="2"/>
</dbReference>
<reference evidence="10 11" key="1">
    <citation type="journal article" date="2016" name="DNA Res.">
        <title>Genome sequence of Aspergillus luchuensis NBRC 4314.</title>
        <authorList>
            <person name="Yamada O."/>
            <person name="Machida M."/>
            <person name="Hosoyama A."/>
            <person name="Goto M."/>
            <person name="Takahashi T."/>
            <person name="Futagami T."/>
            <person name="Yamagata Y."/>
            <person name="Takeuchi M."/>
            <person name="Kobayashi T."/>
            <person name="Koike H."/>
            <person name="Abe K."/>
            <person name="Asai K."/>
            <person name="Arita M."/>
            <person name="Fujita N."/>
            <person name="Fukuda K."/>
            <person name="Higa K."/>
            <person name="Horikawa H."/>
            <person name="Ishikawa T."/>
            <person name="Jinno K."/>
            <person name="Kato Y."/>
            <person name="Kirimura K."/>
            <person name="Mizutani O."/>
            <person name="Nakasone K."/>
            <person name="Sano M."/>
            <person name="Shiraishi Y."/>
            <person name="Tsukahara M."/>
            <person name="Gomi K."/>
        </authorList>
    </citation>
    <scope>NUCLEOTIDE SEQUENCE [LARGE SCALE GENOMIC DNA]</scope>
    <source>
        <strain evidence="10 11">RIB 2604</strain>
    </source>
</reference>
<dbReference type="InterPro" id="IPR002401">
    <property type="entry name" value="Cyt_P450_E_grp-I"/>
</dbReference>
<dbReference type="VEuPathDB" id="FungiDB:ASPFODRAFT_44173"/>
<keyword evidence="3 8" id="KW-0349">Heme</keyword>
<evidence type="ECO:0000313" key="10">
    <source>
        <dbReference type="EMBL" id="GAT28584.1"/>
    </source>
</evidence>
<dbReference type="AlphaFoldDB" id="A0A146FRU5"/>
<evidence type="ECO:0000256" key="6">
    <source>
        <dbReference type="ARBA" id="ARBA00023004"/>
    </source>
</evidence>
<keyword evidence="4 8" id="KW-0479">Metal-binding</keyword>
<accession>A0A146FRU5</accession>
<evidence type="ECO:0000256" key="9">
    <source>
        <dbReference type="RuleBase" id="RU000461"/>
    </source>
</evidence>
<dbReference type="GO" id="GO:0016705">
    <property type="term" value="F:oxidoreductase activity, acting on paired donors, with incorporation or reduction of molecular oxygen"/>
    <property type="evidence" value="ECO:0007669"/>
    <property type="project" value="InterPro"/>
</dbReference>
<sequence length="283" mass="31833">MTGAVALQIAYGYTVEPHDSDPLIDLAERAVYDFGLVVTPGNWITVSTLATFFLAMTLYPEVQAKARAEIQSVLGSDRLPGFQDRDNLPYINAIVKETLRWHATVPVITHKSIAPDVCEGYDIPEGSWVMANVWFVLRMGNSTRNCSLLTYFFRAMNHDPKTYVDPFSFKPERFLGCEGRAPEPDPHTFGFGRRICPGRNLARANVYLTVAQSLAAFQISKPRKNGTESDFRPEFQAGFVSSPAPYEIDIRVRSPAYENLIRTVETEYPWEQSHSKEIKSLAS</sequence>
<evidence type="ECO:0000256" key="4">
    <source>
        <dbReference type="ARBA" id="ARBA00022723"/>
    </source>
</evidence>
<dbReference type="PANTHER" id="PTHR46300">
    <property type="entry name" value="P450, PUTATIVE (EUROFUNG)-RELATED-RELATED"/>
    <property type="match status" value="1"/>
</dbReference>
<evidence type="ECO:0000256" key="2">
    <source>
        <dbReference type="ARBA" id="ARBA00010617"/>
    </source>
</evidence>
<dbReference type="InterPro" id="IPR036396">
    <property type="entry name" value="Cyt_P450_sf"/>
</dbReference>
<evidence type="ECO:0000256" key="8">
    <source>
        <dbReference type="PIRSR" id="PIRSR602401-1"/>
    </source>
</evidence>
<evidence type="ECO:0000256" key="3">
    <source>
        <dbReference type="ARBA" id="ARBA00022617"/>
    </source>
</evidence>
<dbReference type="GO" id="GO:0005506">
    <property type="term" value="F:iron ion binding"/>
    <property type="evidence" value="ECO:0007669"/>
    <property type="project" value="InterPro"/>
</dbReference>
<dbReference type="InterPro" id="IPR001128">
    <property type="entry name" value="Cyt_P450"/>
</dbReference>
<keyword evidence="6 8" id="KW-0408">Iron</keyword>
<gene>
    <name evidence="10" type="ORF">RIB2604_02602260</name>
</gene>
<dbReference type="InterPro" id="IPR017972">
    <property type="entry name" value="Cyt_P450_CS"/>
</dbReference>
<dbReference type="InterPro" id="IPR050364">
    <property type="entry name" value="Cytochrome_P450_fung"/>
</dbReference>
<dbReference type="PROSITE" id="PS00086">
    <property type="entry name" value="CYTOCHROME_P450"/>
    <property type="match status" value="1"/>
</dbReference>
<dbReference type="PRINTS" id="PR00385">
    <property type="entry name" value="P450"/>
</dbReference>
<dbReference type="GO" id="GO:0004497">
    <property type="term" value="F:monooxygenase activity"/>
    <property type="evidence" value="ECO:0007669"/>
    <property type="project" value="UniProtKB-KW"/>
</dbReference>